<gene>
    <name evidence="9" type="ORF">GIB67_016016</name>
</gene>
<dbReference type="SMART" id="SM01332">
    <property type="entry name" value="Cyclin_C"/>
    <property type="match status" value="1"/>
</dbReference>
<comment type="similarity">
    <text evidence="1">Belongs to the cyclin family. Cyclin AB subfamily.</text>
</comment>
<evidence type="ECO:0000259" key="8">
    <source>
        <dbReference type="SMART" id="SM01332"/>
    </source>
</evidence>
<evidence type="ECO:0000313" key="10">
    <source>
        <dbReference type="Proteomes" id="UP000541444"/>
    </source>
</evidence>
<keyword evidence="10" id="KW-1185">Reference proteome</keyword>
<dbReference type="SUPFAM" id="SSF47954">
    <property type="entry name" value="Cyclin-like"/>
    <property type="match status" value="2"/>
</dbReference>
<dbReference type="PANTHER" id="PTHR10177">
    <property type="entry name" value="CYCLINS"/>
    <property type="match status" value="1"/>
</dbReference>
<proteinExistence type="inferred from homology"/>
<dbReference type="Gene3D" id="1.10.472.10">
    <property type="entry name" value="Cyclin-like"/>
    <property type="match status" value="2"/>
</dbReference>
<dbReference type="Pfam" id="PF00134">
    <property type="entry name" value="Cyclin_N"/>
    <property type="match status" value="1"/>
</dbReference>
<sequence length="694" mass="77111">MDVKTIFEFLNDSSTDEDTMLLDSLSSDNNIADAIKEYIILNQIEINNLKAGKSFGGRSGEAVVGLSVLDRELGKSNVNRLRVLDDQRTAKNVGVREFKVYSESIDGDGSKTATKPHIAAVQSVKQKDSAILKCVDENLGKGRNKLDVSDKLRVGRKVLADVSNVKKNLSRNRGTNGSVPMVSARKCGMDGNLSSRRPVMGSVKTNQSRGVEDLSSIKNVKAIYFKDFPANQKAKGHGSYSFGSEQRKISRKPLLPIRQSLPVVRRDKPAGSSDLKGSVGRSEKGTGSTVKIKVGRKVVPDLSSCRNHIRKGHASGGFGTLNIAEKPLTRTWVPGGQGIVDRSALLKKSLKPLRRSTRIGSTVQTLKSKSTLCSRKSIPATAASSKFEEGLVDASDKSLTVVVSRESSAENLPSNDNMLGIMSRTTKCSRRRSFTSSLIVRYKIPRECVNHEKLPVIDNISNHLEVAEYIDDIYQYYWALEVHLKFGLMQETLFLMVALFDRFLSVNTIRRNEMQLVGLTSLLLASKYEDLWHPKVKELISLSGDSCTRDKILAMEKLILKKLMFRLNTPTLYVFMLRFLKAAQSVDKKLGHLAFYLIELCLVEYEALTFKPSLLCASAIYVARCTLGITPAWTPLLRKHAHYEESQVRACANMILRLQKSAGRGPFKVTYEKFNHSDFNCVAEIKALEKLPPQ</sequence>
<evidence type="ECO:0000256" key="3">
    <source>
        <dbReference type="ARBA" id="ARBA00023127"/>
    </source>
</evidence>
<dbReference type="AlphaFoldDB" id="A0A7J7L1P6"/>
<evidence type="ECO:0000256" key="4">
    <source>
        <dbReference type="ARBA" id="ARBA00023306"/>
    </source>
</evidence>
<keyword evidence="4" id="KW-0131">Cell cycle</keyword>
<dbReference type="InterPro" id="IPR036915">
    <property type="entry name" value="Cyclin-like_sf"/>
</dbReference>
<dbReference type="Proteomes" id="UP000541444">
    <property type="component" value="Unassembled WGS sequence"/>
</dbReference>
<dbReference type="Pfam" id="PF02984">
    <property type="entry name" value="Cyclin_C"/>
    <property type="match status" value="1"/>
</dbReference>
<name>A0A7J7L1P6_9MAGN</name>
<feature type="region of interest" description="Disordered" evidence="6">
    <location>
        <begin position="169"/>
        <end position="207"/>
    </location>
</feature>
<dbReference type="InterPro" id="IPR013763">
    <property type="entry name" value="Cyclin-like_dom"/>
</dbReference>
<dbReference type="SMART" id="SM00385">
    <property type="entry name" value="CYCLIN"/>
    <property type="match status" value="2"/>
</dbReference>
<dbReference type="InterPro" id="IPR039361">
    <property type="entry name" value="Cyclin"/>
</dbReference>
<dbReference type="FunFam" id="1.10.472.10:FF:000001">
    <property type="entry name" value="G2/mitotic-specific cyclin"/>
    <property type="match status" value="1"/>
</dbReference>
<evidence type="ECO:0008006" key="11">
    <source>
        <dbReference type="Google" id="ProtNLM"/>
    </source>
</evidence>
<dbReference type="InterPro" id="IPR004367">
    <property type="entry name" value="Cyclin_C-dom"/>
</dbReference>
<accession>A0A7J7L1P6</accession>
<evidence type="ECO:0000256" key="1">
    <source>
        <dbReference type="ARBA" id="ARBA00006955"/>
    </source>
</evidence>
<feature type="compositionally biased region" description="Polar residues" evidence="6">
    <location>
        <begin position="169"/>
        <end position="178"/>
    </location>
</feature>
<reference evidence="9 10" key="1">
    <citation type="journal article" date="2020" name="IScience">
        <title>Genome Sequencing of the Endangered Kingdonia uniflora (Circaeasteraceae, Ranunculales) Reveals Potential Mechanisms of Evolutionary Specialization.</title>
        <authorList>
            <person name="Sun Y."/>
            <person name="Deng T."/>
            <person name="Zhang A."/>
            <person name="Moore M.J."/>
            <person name="Landis J.B."/>
            <person name="Lin N."/>
            <person name="Zhang H."/>
            <person name="Zhang X."/>
            <person name="Huang J."/>
            <person name="Zhang X."/>
            <person name="Sun H."/>
            <person name="Wang H."/>
        </authorList>
    </citation>
    <scope>NUCLEOTIDE SEQUENCE [LARGE SCALE GENOMIC DNA]</scope>
    <source>
        <strain evidence="9">TB1705</strain>
        <tissue evidence="9">Leaf</tissue>
    </source>
</reference>
<evidence type="ECO:0000256" key="6">
    <source>
        <dbReference type="SAM" id="MobiDB-lite"/>
    </source>
</evidence>
<comment type="caution">
    <text evidence="9">The sequence shown here is derived from an EMBL/GenBank/DDBJ whole genome shotgun (WGS) entry which is preliminary data.</text>
</comment>
<evidence type="ECO:0000313" key="9">
    <source>
        <dbReference type="EMBL" id="KAF6136560.1"/>
    </source>
</evidence>
<feature type="domain" description="Cyclin-like" evidence="7">
    <location>
        <begin position="574"/>
        <end position="657"/>
    </location>
</feature>
<dbReference type="OrthoDB" id="5590282at2759"/>
<keyword evidence="3 5" id="KW-0195">Cyclin</keyword>
<evidence type="ECO:0000259" key="7">
    <source>
        <dbReference type="SMART" id="SM00385"/>
    </source>
</evidence>
<feature type="domain" description="Cyclin-like" evidence="7">
    <location>
        <begin position="477"/>
        <end position="561"/>
    </location>
</feature>
<feature type="region of interest" description="Disordered" evidence="6">
    <location>
        <begin position="264"/>
        <end position="288"/>
    </location>
</feature>
<evidence type="ECO:0000256" key="5">
    <source>
        <dbReference type="RuleBase" id="RU000383"/>
    </source>
</evidence>
<protein>
    <recommendedName>
        <fullName evidence="11">B-like cyclin</fullName>
    </recommendedName>
</protein>
<keyword evidence="2" id="KW-0132">Cell division</keyword>
<dbReference type="GO" id="GO:0051301">
    <property type="term" value="P:cell division"/>
    <property type="evidence" value="ECO:0007669"/>
    <property type="project" value="UniProtKB-KW"/>
</dbReference>
<organism evidence="9 10">
    <name type="scientific">Kingdonia uniflora</name>
    <dbReference type="NCBI Taxonomy" id="39325"/>
    <lineage>
        <taxon>Eukaryota</taxon>
        <taxon>Viridiplantae</taxon>
        <taxon>Streptophyta</taxon>
        <taxon>Embryophyta</taxon>
        <taxon>Tracheophyta</taxon>
        <taxon>Spermatophyta</taxon>
        <taxon>Magnoliopsida</taxon>
        <taxon>Ranunculales</taxon>
        <taxon>Circaeasteraceae</taxon>
        <taxon>Kingdonia</taxon>
    </lineage>
</organism>
<feature type="domain" description="Cyclin C-terminal" evidence="8">
    <location>
        <begin position="570"/>
        <end position="688"/>
    </location>
</feature>
<dbReference type="FunFam" id="1.10.472.10:FF:000091">
    <property type="entry name" value="putative cyclin-B3-1 isoform X3"/>
    <property type="match status" value="1"/>
</dbReference>
<dbReference type="InterPro" id="IPR006671">
    <property type="entry name" value="Cyclin_N"/>
</dbReference>
<evidence type="ECO:0000256" key="2">
    <source>
        <dbReference type="ARBA" id="ARBA00022618"/>
    </source>
</evidence>
<dbReference type="EMBL" id="JACGCM010002686">
    <property type="protein sequence ID" value="KAF6136560.1"/>
    <property type="molecule type" value="Genomic_DNA"/>
</dbReference>